<evidence type="ECO:0000256" key="3">
    <source>
        <dbReference type="ARBA" id="ARBA00022723"/>
    </source>
</evidence>
<evidence type="ECO:0000313" key="8">
    <source>
        <dbReference type="Proteomes" id="UP000295238"/>
    </source>
</evidence>
<keyword evidence="1 5" id="KW-1277">Toxin-antitoxin system</keyword>
<comment type="similarity">
    <text evidence="5">Belongs to the PINc/VapC protein family.</text>
</comment>
<dbReference type="InterPro" id="IPR022907">
    <property type="entry name" value="VapC_family"/>
</dbReference>
<keyword evidence="3 5" id="KW-0479">Metal-binding</keyword>
<evidence type="ECO:0000256" key="4">
    <source>
        <dbReference type="ARBA" id="ARBA00022801"/>
    </source>
</evidence>
<feature type="domain" description="PIN" evidence="6">
    <location>
        <begin position="1"/>
        <end position="141"/>
    </location>
</feature>
<dbReference type="Proteomes" id="UP000295238">
    <property type="component" value="Unassembled WGS sequence"/>
</dbReference>
<dbReference type="GO" id="GO:0000287">
    <property type="term" value="F:magnesium ion binding"/>
    <property type="evidence" value="ECO:0007669"/>
    <property type="project" value="UniProtKB-UniRule"/>
</dbReference>
<dbReference type="InterPro" id="IPR002716">
    <property type="entry name" value="PIN_dom"/>
</dbReference>
<comment type="caution">
    <text evidence="7">The sequence shown here is derived from an EMBL/GenBank/DDBJ whole genome shotgun (WGS) entry which is preliminary data.</text>
</comment>
<evidence type="ECO:0000313" key="7">
    <source>
        <dbReference type="EMBL" id="TDK34445.1"/>
    </source>
</evidence>
<reference evidence="7 8" key="1">
    <citation type="submission" date="2019-03" db="EMBL/GenBank/DDBJ databases">
        <title>Rhizobium sp. nov., an bacterium isolated from biocrust in Mu Us Desert.</title>
        <authorList>
            <person name="Lixiong L."/>
        </authorList>
    </citation>
    <scope>NUCLEOTIDE SEQUENCE [LARGE SCALE GENOMIC DNA]</scope>
    <source>
        <strain evidence="7 8">SPY-1</strain>
    </source>
</reference>
<dbReference type="HAMAP" id="MF_00265">
    <property type="entry name" value="VapC_Nob1"/>
    <property type="match status" value="1"/>
</dbReference>
<organism evidence="7 8">
    <name type="scientific">Rhizobium deserti</name>
    <dbReference type="NCBI Taxonomy" id="2547961"/>
    <lineage>
        <taxon>Bacteria</taxon>
        <taxon>Pseudomonadati</taxon>
        <taxon>Pseudomonadota</taxon>
        <taxon>Alphaproteobacteria</taxon>
        <taxon>Hyphomicrobiales</taxon>
        <taxon>Rhizobiaceae</taxon>
        <taxon>Rhizobium/Agrobacterium group</taxon>
        <taxon>Rhizobium</taxon>
    </lineage>
</organism>
<comment type="function">
    <text evidence="5">Toxic component of a toxin-antitoxin (TA) system. An RNase.</text>
</comment>
<dbReference type="EC" id="3.1.-.-" evidence="5"/>
<evidence type="ECO:0000256" key="2">
    <source>
        <dbReference type="ARBA" id="ARBA00022722"/>
    </source>
</evidence>
<dbReference type="InterPro" id="IPR029060">
    <property type="entry name" value="PIN-like_dom_sf"/>
</dbReference>
<keyword evidence="8" id="KW-1185">Reference proteome</keyword>
<dbReference type="GO" id="GO:0004540">
    <property type="term" value="F:RNA nuclease activity"/>
    <property type="evidence" value="ECO:0007669"/>
    <property type="project" value="InterPro"/>
</dbReference>
<gene>
    <name evidence="5" type="primary">vapC</name>
    <name evidence="7" type="ORF">E2F50_16530</name>
</gene>
<dbReference type="AlphaFoldDB" id="A0A4R5UG76"/>
<dbReference type="GO" id="GO:0090729">
    <property type="term" value="F:toxin activity"/>
    <property type="evidence" value="ECO:0007669"/>
    <property type="project" value="UniProtKB-KW"/>
</dbReference>
<dbReference type="GO" id="GO:0016787">
    <property type="term" value="F:hydrolase activity"/>
    <property type="evidence" value="ECO:0007669"/>
    <property type="project" value="UniProtKB-KW"/>
</dbReference>
<feature type="binding site" evidence="5">
    <location>
        <position position="116"/>
    </location>
    <ligand>
        <name>Mg(2+)</name>
        <dbReference type="ChEBI" id="CHEBI:18420"/>
    </ligand>
</feature>
<dbReference type="OrthoDB" id="32625at2"/>
<protein>
    <recommendedName>
        <fullName evidence="5">Ribonuclease VapC</fullName>
        <shortName evidence="5">RNase VapC</shortName>
        <ecNumber evidence="5">3.1.-.-</ecNumber>
    </recommendedName>
    <alternativeName>
        <fullName evidence="5">Toxin VapC</fullName>
    </alternativeName>
</protein>
<evidence type="ECO:0000256" key="5">
    <source>
        <dbReference type="HAMAP-Rule" id="MF_00265"/>
    </source>
</evidence>
<dbReference type="EMBL" id="SMTL01000004">
    <property type="protein sequence ID" value="TDK34445.1"/>
    <property type="molecule type" value="Genomic_DNA"/>
</dbReference>
<dbReference type="Pfam" id="PF01850">
    <property type="entry name" value="PIN"/>
    <property type="match status" value="1"/>
</dbReference>
<evidence type="ECO:0000256" key="1">
    <source>
        <dbReference type="ARBA" id="ARBA00022649"/>
    </source>
</evidence>
<keyword evidence="5" id="KW-0460">Magnesium</keyword>
<feature type="binding site" evidence="5">
    <location>
        <position position="4"/>
    </location>
    <ligand>
        <name>Mg(2+)</name>
        <dbReference type="ChEBI" id="CHEBI:18420"/>
    </ligand>
</feature>
<comment type="cofactor">
    <cofactor evidence="5">
        <name>Mg(2+)</name>
        <dbReference type="ChEBI" id="CHEBI:18420"/>
    </cofactor>
</comment>
<dbReference type="Gene3D" id="3.40.50.1010">
    <property type="entry name" value="5'-nuclease"/>
    <property type="match status" value="1"/>
</dbReference>
<keyword evidence="2 5" id="KW-0540">Nuclease</keyword>
<name>A0A4R5UG76_9HYPH</name>
<dbReference type="SUPFAM" id="SSF88723">
    <property type="entry name" value="PIN domain-like"/>
    <property type="match status" value="1"/>
</dbReference>
<evidence type="ECO:0000259" key="6">
    <source>
        <dbReference type="Pfam" id="PF01850"/>
    </source>
</evidence>
<sequence length="145" mass="15800">MFIDASAIVAIVSQEDDAASLLEKINAARSPIYYSSMVVFESVIALARKKKMALYGENVSTPAPIIEETRQLVLDFLEEINATEIDLPVGLHDLALEAARTYGRFVGHPAKLNFGDCFTYAAAKTLKSPLLFVGDDFARTDIDAA</sequence>
<dbReference type="RefSeq" id="WP_133317282.1">
    <property type="nucleotide sequence ID" value="NZ_SMTL01000004.1"/>
</dbReference>
<accession>A0A4R5UG76</accession>
<dbReference type="CDD" id="cd09871">
    <property type="entry name" value="PIN_MtVapC28-VapC30-like"/>
    <property type="match status" value="1"/>
</dbReference>
<keyword evidence="4 5" id="KW-0378">Hydrolase</keyword>
<proteinExistence type="inferred from homology"/>
<keyword evidence="5" id="KW-0800">Toxin</keyword>